<gene>
    <name evidence="1" type="ORF">BJD16_06195</name>
</gene>
<comment type="caution">
    <text evidence="1">The sequence shown here is derived from an EMBL/GenBank/DDBJ whole genome shotgun (WGS) entry which is preliminary data.</text>
</comment>
<dbReference type="OrthoDB" id="5593805at2"/>
<proteinExistence type="predicted"/>
<name>A0A1S2CLV2_AERSO</name>
<evidence type="ECO:0000313" key="2">
    <source>
        <dbReference type="Proteomes" id="UP000179934"/>
    </source>
</evidence>
<evidence type="ECO:0000313" key="1">
    <source>
        <dbReference type="EMBL" id="OHY88917.1"/>
    </source>
</evidence>
<dbReference type="AlphaFoldDB" id="A0A1S2CLV2"/>
<protein>
    <submittedName>
        <fullName evidence="1">Uncharacterized protein</fullName>
    </submittedName>
</protein>
<dbReference type="EMBL" id="MKFU01000056">
    <property type="protein sequence ID" value="OHY88917.1"/>
    <property type="molecule type" value="Genomic_DNA"/>
</dbReference>
<accession>A0A1S2CLV2</accession>
<sequence length="87" mass="9989">MSPEAAIARLRAHIEEFIALELTSKLDAQLASLVRFGGLDLDNWDGANLVLPRTVTTALLEAAAERVIWHSHRRRYQRDINRLKQWL</sequence>
<dbReference type="Proteomes" id="UP000179934">
    <property type="component" value="Unassembled WGS sequence"/>
</dbReference>
<dbReference type="STRING" id="646.BJD16_06195"/>
<reference evidence="1 2" key="1">
    <citation type="submission" date="2016-09" db="EMBL/GenBank/DDBJ databases">
        <title>Draft Genome Sequence of Aeromonas sobria Strain 08005, Isolated from Sick Rana catesbeiana.</title>
        <authorList>
            <person name="Yang Q."/>
        </authorList>
    </citation>
    <scope>NUCLEOTIDE SEQUENCE [LARGE SCALE GENOMIC DNA]</scope>
    <source>
        <strain evidence="1 2">08005</strain>
    </source>
</reference>
<organism evidence="1 2">
    <name type="scientific">Aeromonas sobria</name>
    <dbReference type="NCBI Taxonomy" id="646"/>
    <lineage>
        <taxon>Bacteria</taxon>
        <taxon>Pseudomonadati</taxon>
        <taxon>Pseudomonadota</taxon>
        <taxon>Gammaproteobacteria</taxon>
        <taxon>Aeromonadales</taxon>
        <taxon>Aeromonadaceae</taxon>
        <taxon>Aeromonas</taxon>
    </lineage>
</organism>